<accession>A0AAN7VKF1</accession>
<sequence length="171" mass="19550">MEKYFFKTMENIHPFHEKENLSLSISPEVDKVVTSQTDPEYEQFLADVWVGIILTLIVLSCVCCMCSCLLYHKFQQWKRHILQARNGASVENGNVESESLPSYTIVSGLPSYEEALEQLKKVKEQSNSKVDNTDPWTPHTPPTPARRMSRLSVAELFQIYKTPNLNLAVKS</sequence>
<evidence type="ECO:0000256" key="1">
    <source>
        <dbReference type="SAM" id="MobiDB-lite"/>
    </source>
</evidence>
<keyword evidence="2" id="KW-1133">Transmembrane helix</keyword>
<dbReference type="Pfam" id="PF15957">
    <property type="entry name" value="Comm"/>
    <property type="match status" value="1"/>
</dbReference>
<keyword evidence="2" id="KW-0812">Transmembrane</keyword>
<organism evidence="3 4">
    <name type="scientific">Pyrocoelia pectoralis</name>
    <dbReference type="NCBI Taxonomy" id="417401"/>
    <lineage>
        <taxon>Eukaryota</taxon>
        <taxon>Metazoa</taxon>
        <taxon>Ecdysozoa</taxon>
        <taxon>Arthropoda</taxon>
        <taxon>Hexapoda</taxon>
        <taxon>Insecta</taxon>
        <taxon>Pterygota</taxon>
        <taxon>Neoptera</taxon>
        <taxon>Endopterygota</taxon>
        <taxon>Coleoptera</taxon>
        <taxon>Polyphaga</taxon>
        <taxon>Elateriformia</taxon>
        <taxon>Elateroidea</taxon>
        <taxon>Lampyridae</taxon>
        <taxon>Lampyrinae</taxon>
        <taxon>Pyrocoelia</taxon>
    </lineage>
</organism>
<reference evidence="3 4" key="1">
    <citation type="journal article" date="2024" name="Insects">
        <title>An Improved Chromosome-Level Genome Assembly of the Firefly Pyrocoelia pectoralis.</title>
        <authorList>
            <person name="Fu X."/>
            <person name="Meyer-Rochow V.B."/>
            <person name="Ballantyne L."/>
            <person name="Zhu X."/>
        </authorList>
    </citation>
    <scope>NUCLEOTIDE SEQUENCE [LARGE SCALE GENOMIC DNA]</scope>
    <source>
        <strain evidence="3">XCY_ONT2</strain>
    </source>
</reference>
<keyword evidence="4" id="KW-1185">Reference proteome</keyword>
<evidence type="ECO:0008006" key="5">
    <source>
        <dbReference type="Google" id="ProtNLM"/>
    </source>
</evidence>
<gene>
    <name evidence="3" type="ORF">RI129_005547</name>
</gene>
<proteinExistence type="predicted"/>
<feature type="region of interest" description="Disordered" evidence="1">
    <location>
        <begin position="123"/>
        <end position="145"/>
    </location>
</feature>
<evidence type="ECO:0000256" key="2">
    <source>
        <dbReference type="SAM" id="Phobius"/>
    </source>
</evidence>
<dbReference type="EMBL" id="JAVRBK010000003">
    <property type="protein sequence ID" value="KAK5647083.1"/>
    <property type="molecule type" value="Genomic_DNA"/>
</dbReference>
<name>A0AAN7VKF1_9COLE</name>
<dbReference type="Proteomes" id="UP001329430">
    <property type="component" value="Chromosome 3"/>
</dbReference>
<keyword evidence="2" id="KW-0472">Membrane</keyword>
<evidence type="ECO:0000313" key="3">
    <source>
        <dbReference type="EMBL" id="KAK5647083.1"/>
    </source>
</evidence>
<feature type="transmembrane region" description="Helical" evidence="2">
    <location>
        <begin position="48"/>
        <end position="71"/>
    </location>
</feature>
<comment type="caution">
    <text evidence="3">The sequence shown here is derived from an EMBL/GenBank/DDBJ whole genome shotgun (WGS) entry which is preliminary data.</text>
</comment>
<dbReference type="GO" id="GO:0007411">
    <property type="term" value="P:axon guidance"/>
    <property type="evidence" value="ECO:0007669"/>
    <property type="project" value="InterPro"/>
</dbReference>
<evidence type="ECO:0000313" key="4">
    <source>
        <dbReference type="Proteomes" id="UP001329430"/>
    </source>
</evidence>
<dbReference type="AlphaFoldDB" id="A0AAN7VKF1"/>
<protein>
    <recommendedName>
        <fullName evidence="5">Protein commissureless 2 homolog</fullName>
    </recommendedName>
</protein>
<dbReference type="InterPro" id="IPR031878">
    <property type="entry name" value="Commissureless"/>
</dbReference>